<reference evidence="5" key="1">
    <citation type="submission" date="2021-01" db="UniProtKB">
        <authorList>
            <consortium name="EnsemblMetazoa"/>
        </authorList>
    </citation>
    <scope>IDENTIFICATION</scope>
</reference>
<accession>A0A7M7JYF3</accession>
<dbReference type="FunCoup" id="A0A7M7JYF3">
    <property type="interactions" value="155"/>
</dbReference>
<dbReference type="KEGG" id="vde:111247645"/>
<feature type="compositionally biased region" description="Low complexity" evidence="4">
    <location>
        <begin position="161"/>
        <end position="171"/>
    </location>
</feature>
<dbReference type="InParanoid" id="A0A7M7JYF3"/>
<evidence type="ECO:0000313" key="6">
    <source>
        <dbReference type="Proteomes" id="UP000594260"/>
    </source>
</evidence>
<dbReference type="Pfam" id="PF01112">
    <property type="entry name" value="Asparaginase_2"/>
    <property type="match status" value="1"/>
</dbReference>
<dbReference type="RefSeq" id="XP_022654584.1">
    <property type="nucleotide sequence ID" value="XM_022798849.1"/>
</dbReference>
<dbReference type="InterPro" id="IPR000246">
    <property type="entry name" value="Peptidase_T2"/>
</dbReference>
<evidence type="ECO:0000256" key="1">
    <source>
        <dbReference type="ARBA" id="ARBA00010872"/>
    </source>
</evidence>
<dbReference type="AlphaFoldDB" id="A0A7M7JYF3"/>
<feature type="site" description="Cleavage; by autolysis" evidence="3">
    <location>
        <begin position="192"/>
        <end position="193"/>
    </location>
</feature>
<dbReference type="GO" id="GO:0051604">
    <property type="term" value="P:protein maturation"/>
    <property type="evidence" value="ECO:0007669"/>
    <property type="project" value="TreeGrafter"/>
</dbReference>
<evidence type="ECO:0000256" key="3">
    <source>
        <dbReference type="PIRSR" id="PIRSR600246-3"/>
    </source>
</evidence>
<feature type="region of interest" description="Disordered" evidence="4">
    <location>
        <begin position="161"/>
        <end position="187"/>
    </location>
</feature>
<dbReference type="GO" id="GO:0005737">
    <property type="term" value="C:cytoplasm"/>
    <property type="evidence" value="ECO:0007669"/>
    <property type="project" value="TreeGrafter"/>
</dbReference>
<proteinExistence type="inferred from homology"/>
<dbReference type="EnsemblMetazoa" id="XM_022798849">
    <property type="protein sequence ID" value="XP_022654584"/>
    <property type="gene ID" value="LOC111247645"/>
</dbReference>
<evidence type="ECO:0000256" key="2">
    <source>
        <dbReference type="PIRSR" id="PIRSR600246-1"/>
    </source>
</evidence>
<dbReference type="InterPro" id="IPR029055">
    <property type="entry name" value="Ntn_hydrolases_N"/>
</dbReference>
<keyword evidence="6" id="KW-1185">Reference proteome</keyword>
<dbReference type="OrthoDB" id="77601at2759"/>
<dbReference type="PANTHER" id="PTHR10188:SF8">
    <property type="entry name" value="THREONINE ASPARTASE 1"/>
    <property type="match status" value="1"/>
</dbReference>
<feature type="active site" description="Nucleophile" evidence="2">
    <location>
        <position position="193"/>
    </location>
</feature>
<dbReference type="InterPro" id="IPR037464">
    <property type="entry name" value="Taspase1"/>
</dbReference>
<protein>
    <submittedName>
        <fullName evidence="5">Uncharacterized protein</fullName>
    </submittedName>
</protein>
<organism evidence="5 6">
    <name type="scientific">Varroa destructor</name>
    <name type="common">Honeybee mite</name>
    <dbReference type="NCBI Taxonomy" id="109461"/>
    <lineage>
        <taxon>Eukaryota</taxon>
        <taxon>Metazoa</taxon>
        <taxon>Ecdysozoa</taxon>
        <taxon>Arthropoda</taxon>
        <taxon>Chelicerata</taxon>
        <taxon>Arachnida</taxon>
        <taxon>Acari</taxon>
        <taxon>Parasitiformes</taxon>
        <taxon>Mesostigmata</taxon>
        <taxon>Gamasina</taxon>
        <taxon>Dermanyssoidea</taxon>
        <taxon>Varroidae</taxon>
        <taxon>Varroa</taxon>
    </lineage>
</organism>
<dbReference type="Gene3D" id="3.60.20.30">
    <property type="entry name" value="(Glycosyl)asparaginase"/>
    <property type="match status" value="1"/>
</dbReference>
<comment type="similarity">
    <text evidence="1">Belongs to the Ntn-hydrolase family.</text>
</comment>
<dbReference type="GeneID" id="111247645"/>
<name>A0A7M7JYF3_VARDE</name>
<evidence type="ECO:0000256" key="4">
    <source>
        <dbReference type="SAM" id="MobiDB-lite"/>
    </source>
</evidence>
<dbReference type="GO" id="GO:0004298">
    <property type="term" value="F:threonine-type endopeptidase activity"/>
    <property type="evidence" value="ECO:0007669"/>
    <property type="project" value="InterPro"/>
</dbReference>
<dbReference type="PANTHER" id="PTHR10188">
    <property type="entry name" value="L-ASPARAGINASE"/>
    <property type="match status" value="1"/>
</dbReference>
<evidence type="ECO:0000313" key="5">
    <source>
        <dbReference type="EnsemblMetazoa" id="XP_022654584"/>
    </source>
</evidence>
<dbReference type="SUPFAM" id="SSF56235">
    <property type="entry name" value="N-terminal nucleophile aminohydrolases (Ntn hydrolases)"/>
    <property type="match status" value="1"/>
</dbReference>
<sequence>MPSPDAIVIVHAGVGRRSELSAREVSELCERAAHGGRLVGCATGDPTAAVVEAIRILEESPYTNAGTGANVNRECVVECDASLIEGWSQRGGSVGAVPSVSNAILITQKMVSKPKSPACLVGPGALSWFRANGGEMPEKELITGQQRKMYAKYMAGATTAARAKATPATETPSQAPGGSGESESSQNKFRMDTVGAIALVRGRIAAGVSSGGIFLKHPGRVGQAGVYGAGCWANRTVGVSTSGSGEHLIRTMLASRCVAALDTAVKKKPDDGDGNSEIEDLPPAMKLKNFLQTEFVEATCLRGEGIGGMAAGVIGLIYDDELELCDLVWAHTTASFILAFAGPGTPKEVLSSEVCPQHNIETVDKIEVYASGTTLRLSED</sequence>
<dbReference type="Proteomes" id="UP000594260">
    <property type="component" value="Unplaced"/>
</dbReference>
<dbReference type="CDD" id="cd04514">
    <property type="entry name" value="Taspase1_like"/>
    <property type="match status" value="1"/>
</dbReference>
<feature type="compositionally biased region" description="Polar residues" evidence="4">
    <location>
        <begin position="172"/>
        <end position="187"/>
    </location>
</feature>